<dbReference type="EnsemblMetazoa" id="Aqu2.1.25783_001">
    <property type="protein sequence ID" value="Aqu2.1.25783_001"/>
    <property type="gene ID" value="Aqu2.1.25783"/>
</dbReference>
<evidence type="ECO:0000313" key="1">
    <source>
        <dbReference type="EnsemblMetazoa" id="Aqu2.1.25783_001"/>
    </source>
</evidence>
<protein>
    <submittedName>
        <fullName evidence="1">Uncharacterized protein</fullName>
    </submittedName>
</protein>
<organism evidence="1">
    <name type="scientific">Amphimedon queenslandica</name>
    <name type="common">Sponge</name>
    <dbReference type="NCBI Taxonomy" id="400682"/>
    <lineage>
        <taxon>Eukaryota</taxon>
        <taxon>Metazoa</taxon>
        <taxon>Porifera</taxon>
        <taxon>Demospongiae</taxon>
        <taxon>Heteroscleromorpha</taxon>
        <taxon>Haplosclerida</taxon>
        <taxon>Niphatidae</taxon>
        <taxon>Amphimedon</taxon>
    </lineage>
</organism>
<sequence length="67" mass="7213">MDKTIAYLDMSDATQNCPFRFRLYQSGGVIACGRATSSGGSCTSVQFPSNSRSISYSQVCGRVVGYE</sequence>
<reference evidence="1" key="1">
    <citation type="submission" date="2017-05" db="UniProtKB">
        <authorList>
            <consortium name="EnsemblMetazoa"/>
        </authorList>
    </citation>
    <scope>IDENTIFICATION</scope>
</reference>
<accession>A0A1X7UE86</accession>
<proteinExistence type="predicted"/>
<dbReference type="AlphaFoldDB" id="A0A1X7UE86"/>
<name>A0A1X7UE86_AMPQE</name>
<dbReference type="InParanoid" id="A0A1X7UE86"/>